<gene>
    <name evidence="1" type="ORF">FNV43_RR25432</name>
</gene>
<name>A0A8K0DUJ5_9ROSA</name>
<dbReference type="OrthoDB" id="207175at2759"/>
<sequence>MVGPQVPCTQVLRCMDASSMGVTDHDDQEHDGQALHWSFLDTGYAMLPVPVPDLSLEKPVELPDLFEDTGFEDNIDLIFG</sequence>
<evidence type="ECO:0000313" key="1">
    <source>
        <dbReference type="EMBL" id="KAF3434329.1"/>
    </source>
</evidence>
<dbReference type="Proteomes" id="UP000796880">
    <property type="component" value="Unassembled WGS sequence"/>
</dbReference>
<dbReference type="AlphaFoldDB" id="A0A8K0DUJ5"/>
<comment type="caution">
    <text evidence="1">The sequence shown here is derived from an EMBL/GenBank/DDBJ whole genome shotgun (WGS) entry which is preliminary data.</text>
</comment>
<evidence type="ECO:0000313" key="2">
    <source>
        <dbReference type="Proteomes" id="UP000796880"/>
    </source>
</evidence>
<keyword evidence="2" id="KW-1185">Reference proteome</keyword>
<protein>
    <submittedName>
        <fullName evidence="1">Uncharacterized protein</fullName>
    </submittedName>
</protein>
<organism evidence="1 2">
    <name type="scientific">Rhamnella rubrinervis</name>
    <dbReference type="NCBI Taxonomy" id="2594499"/>
    <lineage>
        <taxon>Eukaryota</taxon>
        <taxon>Viridiplantae</taxon>
        <taxon>Streptophyta</taxon>
        <taxon>Embryophyta</taxon>
        <taxon>Tracheophyta</taxon>
        <taxon>Spermatophyta</taxon>
        <taxon>Magnoliopsida</taxon>
        <taxon>eudicotyledons</taxon>
        <taxon>Gunneridae</taxon>
        <taxon>Pentapetalae</taxon>
        <taxon>rosids</taxon>
        <taxon>fabids</taxon>
        <taxon>Rosales</taxon>
        <taxon>Rhamnaceae</taxon>
        <taxon>rhamnoid group</taxon>
        <taxon>Rhamneae</taxon>
        <taxon>Rhamnella</taxon>
    </lineage>
</organism>
<accession>A0A8K0DUJ5</accession>
<reference evidence="1" key="1">
    <citation type="submission" date="2020-03" db="EMBL/GenBank/DDBJ databases">
        <title>A high-quality chromosome-level genome assembly of a woody plant with both climbing and erect habits, Rhamnella rubrinervis.</title>
        <authorList>
            <person name="Lu Z."/>
            <person name="Yang Y."/>
            <person name="Zhu X."/>
            <person name="Sun Y."/>
        </authorList>
    </citation>
    <scope>NUCLEOTIDE SEQUENCE</scope>
    <source>
        <strain evidence="1">BYM</strain>
        <tissue evidence="1">Leaf</tissue>
    </source>
</reference>
<dbReference type="EMBL" id="VOIH02000011">
    <property type="protein sequence ID" value="KAF3434329.1"/>
    <property type="molecule type" value="Genomic_DNA"/>
</dbReference>
<proteinExistence type="predicted"/>